<evidence type="ECO:0000256" key="2">
    <source>
        <dbReference type="SAM" id="MobiDB-lite"/>
    </source>
</evidence>
<proteinExistence type="predicted"/>
<evidence type="ECO:0000313" key="3">
    <source>
        <dbReference type="EMBL" id="VDD95035.1"/>
    </source>
</evidence>
<protein>
    <submittedName>
        <fullName evidence="5">DNA_pol_alpha_N domain-containing protein</fullName>
    </submittedName>
</protein>
<dbReference type="WBParaSite" id="EVEC_0001044101-mRNA-1">
    <property type="protein sequence ID" value="EVEC_0001044101-mRNA-1"/>
    <property type="gene ID" value="EVEC_0001044101"/>
</dbReference>
<keyword evidence="1" id="KW-0175">Coiled coil</keyword>
<feature type="coiled-coil region" evidence="1">
    <location>
        <begin position="15"/>
        <end position="67"/>
    </location>
</feature>
<dbReference type="STRING" id="51028.A0A0N4VHZ0"/>
<dbReference type="EMBL" id="UXUI01010296">
    <property type="protein sequence ID" value="VDD95035.1"/>
    <property type="molecule type" value="Genomic_DNA"/>
</dbReference>
<accession>A0A0N4VHZ0</accession>
<feature type="compositionally biased region" description="Acidic residues" evidence="2">
    <location>
        <begin position="119"/>
        <end position="129"/>
    </location>
</feature>
<feature type="region of interest" description="Disordered" evidence="2">
    <location>
        <begin position="100"/>
        <end position="152"/>
    </location>
</feature>
<keyword evidence="4" id="KW-1185">Reference proteome</keyword>
<organism evidence="5">
    <name type="scientific">Enterobius vermicularis</name>
    <name type="common">Human pinworm</name>
    <dbReference type="NCBI Taxonomy" id="51028"/>
    <lineage>
        <taxon>Eukaryota</taxon>
        <taxon>Metazoa</taxon>
        <taxon>Ecdysozoa</taxon>
        <taxon>Nematoda</taxon>
        <taxon>Chromadorea</taxon>
        <taxon>Rhabditida</taxon>
        <taxon>Spirurina</taxon>
        <taxon>Oxyuridomorpha</taxon>
        <taxon>Oxyuroidea</taxon>
        <taxon>Oxyuridae</taxon>
        <taxon>Enterobius</taxon>
    </lineage>
</organism>
<gene>
    <name evidence="3" type="ORF">EVEC_LOCUS9786</name>
</gene>
<name>A0A0N4VHZ0_ENTVE</name>
<evidence type="ECO:0000313" key="5">
    <source>
        <dbReference type="WBParaSite" id="EVEC_0001044101-mRNA-1"/>
    </source>
</evidence>
<reference evidence="5" key="1">
    <citation type="submission" date="2017-02" db="UniProtKB">
        <authorList>
            <consortium name="WormBaseParasite"/>
        </authorList>
    </citation>
    <scope>IDENTIFICATION</scope>
</reference>
<evidence type="ECO:0000313" key="4">
    <source>
        <dbReference type="Proteomes" id="UP000274131"/>
    </source>
</evidence>
<dbReference type="OrthoDB" id="6618337at2759"/>
<dbReference type="AlphaFoldDB" id="A0A0N4VHZ0"/>
<evidence type="ECO:0000256" key="1">
    <source>
        <dbReference type="SAM" id="Coils"/>
    </source>
</evidence>
<dbReference type="Proteomes" id="UP000274131">
    <property type="component" value="Unassembled WGS sequence"/>
</dbReference>
<reference evidence="3 4" key="2">
    <citation type="submission" date="2018-10" db="EMBL/GenBank/DDBJ databases">
        <authorList>
            <consortium name="Pathogen Informatics"/>
        </authorList>
    </citation>
    <scope>NUCLEOTIDE SEQUENCE [LARGE SCALE GENOMIC DNA]</scope>
</reference>
<feature type="compositionally biased region" description="Low complexity" evidence="2">
    <location>
        <begin position="108"/>
        <end position="118"/>
    </location>
</feature>
<sequence length="168" mass="19418">MPVKLVHCFSFVCQLADLRRRLLRLREEITVYNENRNYLIKEDEISVDDEERRLEDYERRLASAGSYEDQSQYDIDAAAEVLAAVYPDRDPRAVMKKKGLLFHDSDSSESSSNECNNDLSEEPEGDGTSEDTSGSAHEGREAAQMQYEQRRSRWRRVLRTALPLQVGR</sequence>